<evidence type="ECO:0000259" key="10">
    <source>
        <dbReference type="Pfam" id="PF01694"/>
    </source>
</evidence>
<comment type="subcellular location">
    <subcellularLocation>
        <location evidence="2">Membrane</location>
        <topology evidence="2">Multi-pass membrane protein</topology>
    </subcellularLocation>
</comment>
<keyword evidence="7 9" id="KW-1133">Transmembrane helix</keyword>
<evidence type="ECO:0000256" key="7">
    <source>
        <dbReference type="ARBA" id="ARBA00022989"/>
    </source>
</evidence>
<keyword evidence="6" id="KW-0378">Hydrolase</keyword>
<sequence length="235" mass="25565">MTLLITPTIFTISVGAGTYYLAEEYKKRNTFAYFRKSTHATFPDVNLLTGIVAINASIFLLWQLANSGSAPRLATVLQRYMLSDVYGKSKVFSMLGSTYSHMSVLHIAANMYVLLSVARVTSDPYSFLHLYTTGGLVASLAGYFRAVLQPQYAGKSLGASGAILGLIGYTIAKFPEARFSVAFVDQIIPHSFSATTAFWCVVGFDTCGLLAGWRVFDHACHLGGIIYGYLTGSNK</sequence>
<dbReference type="GO" id="GO:0016020">
    <property type="term" value="C:membrane"/>
    <property type="evidence" value="ECO:0007669"/>
    <property type="project" value="UniProtKB-SubCell"/>
</dbReference>
<dbReference type="InterPro" id="IPR035952">
    <property type="entry name" value="Rhomboid-like_sf"/>
</dbReference>
<name>A0A7J7JCJ7_BUGNE</name>
<evidence type="ECO:0000256" key="8">
    <source>
        <dbReference type="ARBA" id="ARBA00023136"/>
    </source>
</evidence>
<keyword evidence="12" id="KW-1185">Reference proteome</keyword>
<protein>
    <recommendedName>
        <fullName evidence="4">rhomboid protease</fullName>
        <ecNumber evidence="4">3.4.21.105</ecNumber>
    </recommendedName>
</protein>
<dbReference type="Proteomes" id="UP000593567">
    <property type="component" value="Unassembled WGS sequence"/>
</dbReference>
<feature type="transmembrane region" description="Helical" evidence="9">
    <location>
        <begin position="127"/>
        <end position="146"/>
    </location>
</feature>
<dbReference type="EMBL" id="VXIV02002723">
    <property type="protein sequence ID" value="KAF6023384.1"/>
    <property type="molecule type" value="Genomic_DNA"/>
</dbReference>
<gene>
    <name evidence="11" type="ORF">EB796_018301</name>
</gene>
<comment type="similarity">
    <text evidence="3">Belongs to the peptidase S54 family.</text>
</comment>
<dbReference type="SUPFAM" id="SSF144091">
    <property type="entry name" value="Rhomboid-like"/>
    <property type="match status" value="1"/>
</dbReference>
<evidence type="ECO:0000256" key="1">
    <source>
        <dbReference type="ARBA" id="ARBA00000156"/>
    </source>
</evidence>
<reference evidence="11" key="1">
    <citation type="submission" date="2020-06" db="EMBL/GenBank/DDBJ databases">
        <title>Draft genome of Bugula neritina, a colonial animal packing powerful symbionts and potential medicines.</title>
        <authorList>
            <person name="Rayko M."/>
        </authorList>
    </citation>
    <scope>NUCLEOTIDE SEQUENCE [LARGE SCALE GENOMIC DNA]</scope>
    <source>
        <strain evidence="11">Kwan_BN1</strain>
    </source>
</reference>
<dbReference type="AlphaFoldDB" id="A0A7J7JCJ7"/>
<feature type="domain" description="Peptidase S54 rhomboid" evidence="10">
    <location>
        <begin position="90"/>
        <end position="232"/>
    </location>
</feature>
<dbReference type="GO" id="GO:0004252">
    <property type="term" value="F:serine-type endopeptidase activity"/>
    <property type="evidence" value="ECO:0007669"/>
    <property type="project" value="InterPro"/>
</dbReference>
<dbReference type="GO" id="GO:0006465">
    <property type="term" value="P:signal peptide processing"/>
    <property type="evidence" value="ECO:0007669"/>
    <property type="project" value="TreeGrafter"/>
</dbReference>
<dbReference type="InterPro" id="IPR022764">
    <property type="entry name" value="Peptidase_S54_rhomboid_dom"/>
</dbReference>
<evidence type="ECO:0000256" key="2">
    <source>
        <dbReference type="ARBA" id="ARBA00004141"/>
    </source>
</evidence>
<keyword evidence="5 9" id="KW-0812">Transmembrane</keyword>
<feature type="transmembrane region" description="Helical" evidence="9">
    <location>
        <begin position="45"/>
        <end position="65"/>
    </location>
</feature>
<evidence type="ECO:0000256" key="6">
    <source>
        <dbReference type="ARBA" id="ARBA00022801"/>
    </source>
</evidence>
<dbReference type="InterPro" id="IPR050925">
    <property type="entry name" value="Rhomboid_protease_S54"/>
</dbReference>
<keyword evidence="8 9" id="KW-0472">Membrane</keyword>
<organism evidence="11 12">
    <name type="scientific">Bugula neritina</name>
    <name type="common">Brown bryozoan</name>
    <name type="synonym">Sertularia neritina</name>
    <dbReference type="NCBI Taxonomy" id="10212"/>
    <lineage>
        <taxon>Eukaryota</taxon>
        <taxon>Metazoa</taxon>
        <taxon>Spiralia</taxon>
        <taxon>Lophotrochozoa</taxon>
        <taxon>Bryozoa</taxon>
        <taxon>Gymnolaemata</taxon>
        <taxon>Cheilostomatida</taxon>
        <taxon>Flustrina</taxon>
        <taxon>Buguloidea</taxon>
        <taxon>Bugulidae</taxon>
        <taxon>Bugula</taxon>
    </lineage>
</organism>
<dbReference type="PANTHER" id="PTHR43731">
    <property type="entry name" value="RHOMBOID PROTEASE"/>
    <property type="match status" value="1"/>
</dbReference>
<dbReference type="Gene3D" id="1.20.1540.10">
    <property type="entry name" value="Rhomboid-like"/>
    <property type="match status" value="1"/>
</dbReference>
<dbReference type="OrthoDB" id="10260614at2759"/>
<comment type="catalytic activity">
    <reaction evidence="1">
        <text>Cleaves type-1 transmembrane domains using a catalytic dyad composed of serine and histidine that are contributed by different transmembrane domains.</text>
        <dbReference type="EC" id="3.4.21.105"/>
    </reaction>
</comment>
<evidence type="ECO:0000256" key="3">
    <source>
        <dbReference type="ARBA" id="ARBA00009045"/>
    </source>
</evidence>
<accession>A0A7J7JCJ7</accession>
<proteinExistence type="inferred from homology"/>
<dbReference type="PANTHER" id="PTHR43731:SF14">
    <property type="entry name" value="PRESENILIN-ASSOCIATED RHOMBOID-LIKE PROTEIN, MITOCHONDRIAL"/>
    <property type="match status" value="1"/>
</dbReference>
<evidence type="ECO:0000256" key="4">
    <source>
        <dbReference type="ARBA" id="ARBA00013039"/>
    </source>
</evidence>
<dbReference type="EC" id="3.4.21.105" evidence="4"/>
<feature type="transmembrane region" description="Helical" evidence="9">
    <location>
        <begin position="91"/>
        <end position="115"/>
    </location>
</feature>
<evidence type="ECO:0000313" key="12">
    <source>
        <dbReference type="Proteomes" id="UP000593567"/>
    </source>
</evidence>
<evidence type="ECO:0000256" key="9">
    <source>
        <dbReference type="SAM" id="Phobius"/>
    </source>
</evidence>
<evidence type="ECO:0000256" key="5">
    <source>
        <dbReference type="ARBA" id="ARBA00022692"/>
    </source>
</evidence>
<comment type="caution">
    <text evidence="11">The sequence shown here is derived from an EMBL/GenBank/DDBJ whole genome shotgun (WGS) entry which is preliminary data.</text>
</comment>
<dbReference type="Pfam" id="PF01694">
    <property type="entry name" value="Rhomboid"/>
    <property type="match status" value="1"/>
</dbReference>
<evidence type="ECO:0000313" key="11">
    <source>
        <dbReference type="EMBL" id="KAF6023384.1"/>
    </source>
</evidence>